<proteinExistence type="predicted"/>
<feature type="compositionally biased region" description="Low complexity" evidence="1">
    <location>
        <begin position="630"/>
        <end position="645"/>
    </location>
</feature>
<dbReference type="InterPro" id="IPR036444">
    <property type="entry name" value="PLipase_A2_dom_sf"/>
</dbReference>
<dbReference type="SUPFAM" id="SSF48619">
    <property type="entry name" value="Phospholipase A2, PLA2"/>
    <property type="match status" value="1"/>
</dbReference>
<evidence type="ECO:0000313" key="3">
    <source>
        <dbReference type="Proteomes" id="UP001158576"/>
    </source>
</evidence>
<accession>A0ABN7RYB2</accession>
<dbReference type="Gene3D" id="1.20.90.10">
    <property type="entry name" value="Phospholipase A2 domain"/>
    <property type="match status" value="1"/>
</dbReference>
<dbReference type="EMBL" id="OU015568">
    <property type="protein sequence ID" value="CAG5086505.1"/>
    <property type="molecule type" value="Genomic_DNA"/>
</dbReference>
<evidence type="ECO:0000256" key="1">
    <source>
        <dbReference type="SAM" id="MobiDB-lite"/>
    </source>
</evidence>
<protein>
    <submittedName>
        <fullName evidence="2">Oidioi.mRNA.OKI2018_I69.PAR.g11235.t1.cds</fullName>
    </submittedName>
</protein>
<gene>
    <name evidence="2" type="ORF">OKIOD_LOCUS2793</name>
</gene>
<dbReference type="Proteomes" id="UP001158576">
    <property type="component" value="Chromosome PAR"/>
</dbReference>
<evidence type="ECO:0000313" key="2">
    <source>
        <dbReference type="EMBL" id="CAG5086505.1"/>
    </source>
</evidence>
<feature type="region of interest" description="Disordered" evidence="1">
    <location>
        <begin position="620"/>
        <end position="673"/>
    </location>
</feature>
<organism evidence="2 3">
    <name type="scientific">Oikopleura dioica</name>
    <name type="common">Tunicate</name>
    <dbReference type="NCBI Taxonomy" id="34765"/>
    <lineage>
        <taxon>Eukaryota</taxon>
        <taxon>Metazoa</taxon>
        <taxon>Chordata</taxon>
        <taxon>Tunicata</taxon>
        <taxon>Appendicularia</taxon>
        <taxon>Copelata</taxon>
        <taxon>Oikopleuridae</taxon>
        <taxon>Oikopleura</taxon>
    </lineage>
</organism>
<name>A0ABN7RYB2_OIKDI</name>
<reference evidence="2 3" key="1">
    <citation type="submission" date="2021-04" db="EMBL/GenBank/DDBJ databases">
        <authorList>
            <person name="Bliznina A."/>
        </authorList>
    </citation>
    <scope>NUCLEOTIDE SEQUENCE [LARGE SCALE GENOMIC DNA]</scope>
</reference>
<keyword evidence="3" id="KW-1185">Reference proteome</keyword>
<sequence>MLLKSSLVLTASASHFRSGSFQFSQKDDSELVLSRTLNYRRGFSGYDPACNFWHVRKGKQSSTMEYEHSIITSTNTTVSIQNATYVVTDIENQGHLNSQWCYGTIDEPIPKPAESFEYYFQNCCWVDLKDDKGEVIEDGPFKLYARYYDTENNSPQVKVPPIWRVMTGCPNQSLALNPEDKDNDTIRCRWSTEAEAKSANYFKGDYTSLSLDEETCVLNYDGTIDTTTSGVKPIAIQVEDFDENENIKSSIPVQFLASVWEPQYSGSYVEVTGRSMGIFDEEIEQSEAFFWGDVFHGHDDHHELVRERREVPGINPDTGNFYYCDEPPQLIPPSPEAGAQINVTGTVKIDVRAFYYQDLEPKYDLSRFQFNSPQGMVCTDIDKTTGRASCTWTPTLKQREQKLHGFCFLAIDKAGRQTERRCISLKMSDYVDDVFSMLNLIAPEFGHRELTDYGCAGRNLLDPFHSNIGKPVDLTDKALSRWKTCIRCAKDVDLTSLSEVGDLELPKYFYDVDTQTCANDVGTLERSICECDKKLANTLKNFTIRPKYQNYRDTRCERRNATEFPEDPHCCGDHDGFYKMYYASKNCCEEDGTIRSNGECMTDGGITYQAKIQIFRPEFVQTDKNNGKETSSSTSTDSGSTNGEATGTGTGSSSGGSKPNKWAEEANELEGNL</sequence>